<proteinExistence type="predicted"/>
<dbReference type="Pfam" id="PF07883">
    <property type="entry name" value="Cupin_2"/>
    <property type="match status" value="1"/>
</dbReference>
<dbReference type="SUPFAM" id="SSF51182">
    <property type="entry name" value="RmlC-like cupins"/>
    <property type="match status" value="1"/>
</dbReference>
<dbReference type="PANTHER" id="PTHR36440">
    <property type="entry name" value="PUTATIVE (AFU_ORTHOLOGUE AFUA_8G07350)-RELATED"/>
    <property type="match status" value="1"/>
</dbReference>
<dbReference type="RefSeq" id="WP_115374513.1">
    <property type="nucleotide sequence ID" value="NZ_QASA01000001.1"/>
</dbReference>
<accession>A0A369QMF7</accession>
<sequence length="183" mass="20623">MKISYPHTVAGTTGEKITFLNSYIKDGVEILEGEVEVQPQAGPPMHTHHKQDESFTSVSGTMAYQILGHEVKYAYPGETVLIKAGIPHKFWNPGPDLLKCKSYVNPPDNFVYFLTELYRSINENKGKPSLYDGAFLLTHFKSEFAMHDIPPFVQKFTFPTVLFFGKLTGKNRKFRHAPTSVPA</sequence>
<reference evidence="2 3" key="1">
    <citation type="submission" date="2018-04" db="EMBL/GenBank/DDBJ databases">
        <title>Adhaeribacter sp. HMF7616 genome sequencing and assembly.</title>
        <authorList>
            <person name="Kang H."/>
            <person name="Kang J."/>
            <person name="Cha I."/>
            <person name="Kim H."/>
            <person name="Joh K."/>
        </authorList>
    </citation>
    <scope>NUCLEOTIDE SEQUENCE [LARGE SCALE GENOMIC DNA]</scope>
    <source>
        <strain evidence="2 3">HMF7616</strain>
    </source>
</reference>
<dbReference type="Gene3D" id="2.60.120.10">
    <property type="entry name" value="Jelly Rolls"/>
    <property type="match status" value="1"/>
</dbReference>
<dbReference type="Proteomes" id="UP000253919">
    <property type="component" value="Unassembled WGS sequence"/>
</dbReference>
<evidence type="ECO:0000313" key="3">
    <source>
        <dbReference type="Proteomes" id="UP000253919"/>
    </source>
</evidence>
<keyword evidence="3" id="KW-1185">Reference proteome</keyword>
<comment type="caution">
    <text evidence="2">The sequence shown here is derived from an EMBL/GenBank/DDBJ whole genome shotgun (WGS) entry which is preliminary data.</text>
</comment>
<protein>
    <recommendedName>
        <fullName evidence="1">Cupin type-2 domain-containing protein</fullName>
    </recommendedName>
</protein>
<dbReference type="InterPro" id="IPR053146">
    <property type="entry name" value="QDO-like"/>
</dbReference>
<name>A0A369QMF7_9BACT</name>
<dbReference type="InterPro" id="IPR011051">
    <property type="entry name" value="RmlC_Cupin_sf"/>
</dbReference>
<dbReference type="PANTHER" id="PTHR36440:SF1">
    <property type="entry name" value="PUTATIVE (AFU_ORTHOLOGUE AFUA_8G07350)-RELATED"/>
    <property type="match status" value="1"/>
</dbReference>
<feature type="domain" description="Cupin type-2" evidence="1">
    <location>
        <begin position="34"/>
        <end position="96"/>
    </location>
</feature>
<evidence type="ECO:0000313" key="2">
    <source>
        <dbReference type="EMBL" id="RDC65520.1"/>
    </source>
</evidence>
<dbReference type="EMBL" id="QASA01000001">
    <property type="protein sequence ID" value="RDC65520.1"/>
    <property type="molecule type" value="Genomic_DNA"/>
</dbReference>
<organism evidence="2 3">
    <name type="scientific">Adhaeribacter pallidiroseus</name>
    <dbReference type="NCBI Taxonomy" id="2072847"/>
    <lineage>
        <taxon>Bacteria</taxon>
        <taxon>Pseudomonadati</taxon>
        <taxon>Bacteroidota</taxon>
        <taxon>Cytophagia</taxon>
        <taxon>Cytophagales</taxon>
        <taxon>Hymenobacteraceae</taxon>
        <taxon>Adhaeribacter</taxon>
    </lineage>
</organism>
<gene>
    <name evidence="2" type="ORF">AHMF7616_04150</name>
</gene>
<dbReference type="InterPro" id="IPR014710">
    <property type="entry name" value="RmlC-like_jellyroll"/>
</dbReference>
<dbReference type="AlphaFoldDB" id="A0A369QMF7"/>
<dbReference type="InterPro" id="IPR013096">
    <property type="entry name" value="Cupin_2"/>
</dbReference>
<dbReference type="OrthoDB" id="1423961at2"/>
<evidence type="ECO:0000259" key="1">
    <source>
        <dbReference type="Pfam" id="PF07883"/>
    </source>
</evidence>